<evidence type="ECO:0000313" key="1">
    <source>
        <dbReference type="EMBL" id="NEV02231.1"/>
    </source>
</evidence>
<organism evidence="1 2">
    <name type="scientific">Bradyrhizobium uaiense</name>
    <dbReference type="NCBI Taxonomy" id="2594946"/>
    <lineage>
        <taxon>Bacteria</taxon>
        <taxon>Pseudomonadati</taxon>
        <taxon>Pseudomonadota</taxon>
        <taxon>Alphaproteobacteria</taxon>
        <taxon>Hyphomicrobiales</taxon>
        <taxon>Nitrobacteraceae</taxon>
        <taxon>Bradyrhizobium</taxon>
    </lineage>
</organism>
<name>A0A6P1BWZ4_9BRAD</name>
<accession>A0A6P1BWZ4</accession>
<dbReference type="SUPFAM" id="SSF81901">
    <property type="entry name" value="HCP-like"/>
    <property type="match status" value="1"/>
</dbReference>
<comment type="caution">
    <text evidence="1">The sequence shown here is derived from an EMBL/GenBank/DDBJ whole genome shotgun (WGS) entry which is preliminary data.</text>
</comment>
<dbReference type="InterPro" id="IPR006597">
    <property type="entry name" value="Sel1-like"/>
</dbReference>
<dbReference type="InterPro" id="IPR050767">
    <property type="entry name" value="Sel1_AlgK"/>
</dbReference>
<reference evidence="1 2" key="1">
    <citation type="journal article" date="2020" name="Arch. Microbiol.">
        <title>Bradyrhizobium uaiense sp. nov., a new highly efficient cowpea symbiont.</title>
        <authorList>
            <person name="Cabral Michel D."/>
            <person name="Azarias Guimaraes A."/>
            <person name="Martins da Costa E."/>
            <person name="Soares de Carvalho T."/>
            <person name="Balsanelli E."/>
            <person name="Willems A."/>
            <person name="Maltempi de Souza E."/>
            <person name="de Souza Moreira F.M."/>
        </authorList>
    </citation>
    <scope>NUCLEOTIDE SEQUENCE [LARGE SCALE GENOMIC DNA]</scope>
    <source>
        <strain evidence="1 2">UFLA 03-164</strain>
    </source>
</reference>
<keyword evidence="2" id="KW-1185">Reference proteome</keyword>
<protein>
    <submittedName>
        <fullName evidence="1">Sel1 repeat family protein</fullName>
    </submittedName>
</protein>
<proteinExistence type="predicted"/>
<dbReference type="Proteomes" id="UP000468531">
    <property type="component" value="Unassembled WGS sequence"/>
</dbReference>
<dbReference type="AlphaFoldDB" id="A0A6P1BWZ4"/>
<gene>
    <name evidence="1" type="ORF">FNJ47_42520</name>
</gene>
<dbReference type="PANTHER" id="PTHR11102">
    <property type="entry name" value="SEL-1-LIKE PROTEIN"/>
    <property type="match status" value="1"/>
</dbReference>
<sequence>MAQSPIRVARARNSVMRTFKRAIFAFALGAIPVAGPGFGFDGAPVSPQDTVLPVVAPQPGTAAALKRAATPVAPTATAPTSSFSTLQYQAEGGHPVAQWKLGKMYAEGDGVIQDDMRAFEYFSRIANAHAEDSPSAPQASIVANAFVALGRYYLSGIPNSKVKADTERAREMFSYAASYFGNADAQYDLARLYLKTPDASRDDFRYGARWLGLAAQKGQHQAQALLGQMLFNGDRLPPQRARGLMWLTLARDSATPEEAWIKESYNRAIAKASEDDRAMALQMLEHWVQGRRD</sequence>
<evidence type="ECO:0000313" key="2">
    <source>
        <dbReference type="Proteomes" id="UP000468531"/>
    </source>
</evidence>
<dbReference type="EMBL" id="VKHP01000326">
    <property type="protein sequence ID" value="NEV02231.1"/>
    <property type="molecule type" value="Genomic_DNA"/>
</dbReference>
<dbReference type="InterPro" id="IPR011990">
    <property type="entry name" value="TPR-like_helical_dom_sf"/>
</dbReference>
<dbReference type="Gene3D" id="1.25.40.10">
    <property type="entry name" value="Tetratricopeptide repeat domain"/>
    <property type="match status" value="2"/>
</dbReference>
<dbReference type="Pfam" id="PF08238">
    <property type="entry name" value="Sel1"/>
    <property type="match status" value="4"/>
</dbReference>
<dbReference type="PANTHER" id="PTHR11102:SF160">
    <property type="entry name" value="ERAD-ASSOCIATED E3 UBIQUITIN-PROTEIN LIGASE COMPONENT HRD3"/>
    <property type="match status" value="1"/>
</dbReference>
<dbReference type="SMART" id="SM00671">
    <property type="entry name" value="SEL1"/>
    <property type="match status" value="4"/>
</dbReference>